<gene>
    <name evidence="2" type="ORF">ECRASSUSDP1_LOCUS8418</name>
</gene>
<evidence type="ECO:0000256" key="1">
    <source>
        <dbReference type="SAM" id="Phobius"/>
    </source>
</evidence>
<dbReference type="Proteomes" id="UP001295684">
    <property type="component" value="Unassembled WGS sequence"/>
</dbReference>
<keyword evidence="1" id="KW-0472">Membrane</keyword>
<name>A0AAD1UFT1_EUPCR</name>
<keyword evidence="1" id="KW-0812">Transmembrane</keyword>
<dbReference type="EMBL" id="CAMPGE010008236">
    <property type="protein sequence ID" value="CAI2367141.1"/>
    <property type="molecule type" value="Genomic_DNA"/>
</dbReference>
<feature type="transmembrane region" description="Helical" evidence="1">
    <location>
        <begin position="154"/>
        <end position="172"/>
    </location>
</feature>
<evidence type="ECO:0000313" key="3">
    <source>
        <dbReference type="Proteomes" id="UP001295684"/>
    </source>
</evidence>
<dbReference type="AlphaFoldDB" id="A0AAD1UFT1"/>
<comment type="caution">
    <text evidence="2">The sequence shown here is derived from an EMBL/GenBank/DDBJ whole genome shotgun (WGS) entry which is preliminary data.</text>
</comment>
<accession>A0AAD1UFT1</accession>
<sequence length="497" mass="58837">MQSPSLDIHEIENRTIVEAINTKKEIFKGDINGFLNSLSEEEFAVYMQQAELNGEDLWNTGRENTLNVAFEGEDYTEIKEKESLEQSRQEEILREQFEIIESANKLDLMIFKAVSFNDFIQIFDIGCFEKLPLFVKLFYLKELLQYNSLYENRAFGYMSLFIAGANYAYYYFMKYIYFSSKMKLMSIPRFILLFFISDSVHSEIVLRYQNIGGHYVDLNALLDTDDLFLYDDPYYRALIKRVLTIYPQYVNDNFDFNEILEEKSEIFDKHFAARGNKQYFPPDVMDVFNISLGVEQDKKWRHSSINAFDRMMEKYGSFFNKQKEEFIKKAMDIYGTKVNSELVSSLVEYHDLMKENKLGKETRGVNPILNAPEHDYMKMLEEAVDVLDEHYDGIDINNQMPVEERIEVLRHYDEFDKKLAETEFPQADDLLDVTIGEEDIQNFKDKARFLPQRNMSYKEFLNIEEKFRAADFERSSFLSYSLPCAYALTYLVKRIFK</sequence>
<organism evidence="2 3">
    <name type="scientific">Euplotes crassus</name>
    <dbReference type="NCBI Taxonomy" id="5936"/>
    <lineage>
        <taxon>Eukaryota</taxon>
        <taxon>Sar</taxon>
        <taxon>Alveolata</taxon>
        <taxon>Ciliophora</taxon>
        <taxon>Intramacronucleata</taxon>
        <taxon>Spirotrichea</taxon>
        <taxon>Hypotrichia</taxon>
        <taxon>Euplotida</taxon>
        <taxon>Euplotidae</taxon>
        <taxon>Moneuplotes</taxon>
    </lineage>
</organism>
<evidence type="ECO:0000313" key="2">
    <source>
        <dbReference type="EMBL" id="CAI2367141.1"/>
    </source>
</evidence>
<protein>
    <submittedName>
        <fullName evidence="2">Uncharacterized protein</fullName>
    </submittedName>
</protein>
<keyword evidence="1" id="KW-1133">Transmembrane helix</keyword>
<proteinExistence type="predicted"/>
<reference evidence="2" key="1">
    <citation type="submission" date="2023-07" db="EMBL/GenBank/DDBJ databases">
        <authorList>
            <consortium name="AG Swart"/>
            <person name="Singh M."/>
            <person name="Singh A."/>
            <person name="Seah K."/>
            <person name="Emmerich C."/>
        </authorList>
    </citation>
    <scope>NUCLEOTIDE SEQUENCE</scope>
    <source>
        <strain evidence="2">DP1</strain>
    </source>
</reference>
<keyword evidence="3" id="KW-1185">Reference proteome</keyword>